<evidence type="ECO:0000313" key="2">
    <source>
        <dbReference type="Proteomes" id="UP001190700"/>
    </source>
</evidence>
<dbReference type="Proteomes" id="UP001190700">
    <property type="component" value="Unassembled WGS sequence"/>
</dbReference>
<gene>
    <name evidence="1" type="ORF">CYMTET_33911</name>
</gene>
<feature type="non-terminal residue" evidence="1">
    <location>
        <position position="1"/>
    </location>
</feature>
<proteinExistence type="predicted"/>
<organism evidence="1 2">
    <name type="scientific">Cymbomonas tetramitiformis</name>
    <dbReference type="NCBI Taxonomy" id="36881"/>
    <lineage>
        <taxon>Eukaryota</taxon>
        <taxon>Viridiplantae</taxon>
        <taxon>Chlorophyta</taxon>
        <taxon>Pyramimonadophyceae</taxon>
        <taxon>Pyramimonadales</taxon>
        <taxon>Pyramimonadaceae</taxon>
        <taxon>Cymbomonas</taxon>
    </lineage>
</organism>
<dbReference type="AlphaFoldDB" id="A0AAE0KQQ3"/>
<dbReference type="EMBL" id="LGRX02021164">
    <property type="protein sequence ID" value="KAK3256985.1"/>
    <property type="molecule type" value="Genomic_DNA"/>
</dbReference>
<keyword evidence="2" id="KW-1185">Reference proteome</keyword>
<comment type="caution">
    <text evidence="1">The sequence shown here is derived from an EMBL/GenBank/DDBJ whole genome shotgun (WGS) entry which is preliminary data.</text>
</comment>
<reference evidence="1 2" key="1">
    <citation type="journal article" date="2015" name="Genome Biol. Evol.">
        <title>Comparative Genomics of a Bacterivorous Green Alga Reveals Evolutionary Causalities and Consequences of Phago-Mixotrophic Mode of Nutrition.</title>
        <authorList>
            <person name="Burns J.A."/>
            <person name="Paasch A."/>
            <person name="Narechania A."/>
            <person name="Kim E."/>
        </authorList>
    </citation>
    <scope>NUCLEOTIDE SEQUENCE [LARGE SCALE GENOMIC DNA]</scope>
    <source>
        <strain evidence="1 2">PLY_AMNH</strain>
    </source>
</reference>
<name>A0AAE0KQQ3_9CHLO</name>
<protein>
    <submittedName>
        <fullName evidence="1">Uncharacterized protein</fullName>
    </submittedName>
</protein>
<accession>A0AAE0KQQ3</accession>
<evidence type="ECO:0000313" key="1">
    <source>
        <dbReference type="EMBL" id="KAK3256985.1"/>
    </source>
</evidence>
<sequence>CRDKEYLKDKTVYSSRPECTSHLDEGYAYAGGSGSGWITFKLPTMRNGDIQVCNMDKRDGMAKMNDGSQPKFSLNGNELPQLEEPGRKVQFHPTVRPTNSKPSTCMQVAVGVADKENAYFSVSVTGSAEFQIAWIIAD</sequence>